<keyword evidence="1" id="KW-0732">Signal</keyword>
<reference evidence="2" key="1">
    <citation type="journal article" date="2014" name="Int. J. Syst. Evol. Microbiol.">
        <title>Complete genome sequence of Corynebacterium casei LMG S-19264T (=DSM 44701T), isolated from a smear-ripened cheese.</title>
        <authorList>
            <consortium name="US DOE Joint Genome Institute (JGI-PGF)"/>
            <person name="Walter F."/>
            <person name="Albersmeier A."/>
            <person name="Kalinowski J."/>
            <person name="Ruckert C."/>
        </authorList>
    </citation>
    <scope>NUCLEOTIDE SEQUENCE</scope>
    <source>
        <strain evidence="2">CGMCC 1.3617</strain>
    </source>
</reference>
<reference evidence="2" key="2">
    <citation type="submission" date="2020-09" db="EMBL/GenBank/DDBJ databases">
        <authorList>
            <person name="Sun Q."/>
            <person name="Zhou Y."/>
        </authorList>
    </citation>
    <scope>NUCLEOTIDE SEQUENCE</scope>
    <source>
        <strain evidence="2">CGMCC 1.3617</strain>
    </source>
</reference>
<organism evidence="2 3">
    <name type="scientific">Neoroseomonas lacus</name>
    <dbReference type="NCBI Taxonomy" id="287609"/>
    <lineage>
        <taxon>Bacteria</taxon>
        <taxon>Pseudomonadati</taxon>
        <taxon>Pseudomonadota</taxon>
        <taxon>Alphaproteobacteria</taxon>
        <taxon>Acetobacterales</taxon>
        <taxon>Acetobacteraceae</taxon>
        <taxon>Neoroseomonas</taxon>
    </lineage>
</organism>
<comment type="caution">
    <text evidence="2">The sequence shown here is derived from an EMBL/GenBank/DDBJ whole genome shotgun (WGS) entry which is preliminary data.</text>
</comment>
<evidence type="ECO:0000256" key="1">
    <source>
        <dbReference type="SAM" id="SignalP"/>
    </source>
</evidence>
<evidence type="ECO:0000313" key="3">
    <source>
        <dbReference type="Proteomes" id="UP000661507"/>
    </source>
</evidence>
<feature type="signal peptide" evidence="1">
    <location>
        <begin position="1"/>
        <end position="22"/>
    </location>
</feature>
<protein>
    <recommendedName>
        <fullName evidence="4">Lipoprotein</fullName>
    </recommendedName>
</protein>
<dbReference type="EMBL" id="BMKW01000017">
    <property type="protein sequence ID" value="GGJ38993.1"/>
    <property type="molecule type" value="Genomic_DNA"/>
</dbReference>
<dbReference type="Proteomes" id="UP000661507">
    <property type="component" value="Unassembled WGS sequence"/>
</dbReference>
<gene>
    <name evidence="2" type="ORF">GCM10011320_53290</name>
</gene>
<dbReference type="RefSeq" id="WP_188972599.1">
    <property type="nucleotide sequence ID" value="NZ_BMKW01000017.1"/>
</dbReference>
<evidence type="ECO:0008006" key="4">
    <source>
        <dbReference type="Google" id="ProtNLM"/>
    </source>
</evidence>
<feature type="chain" id="PRO_5037526156" description="Lipoprotein" evidence="1">
    <location>
        <begin position="23"/>
        <end position="141"/>
    </location>
</feature>
<evidence type="ECO:0000313" key="2">
    <source>
        <dbReference type="EMBL" id="GGJ38993.1"/>
    </source>
</evidence>
<proteinExistence type="predicted"/>
<accession>A0A917L0F1</accession>
<dbReference type="AlphaFoldDB" id="A0A917L0F1"/>
<name>A0A917L0F1_9PROT</name>
<sequence>MTLPPRLLPLLLLPLVLTTCSARDSATAEDGREQLIGLRADDLRLCAGVPNLTAQSAGGEFWTYDRTPPAAGVSAPVPVIGGSLSVSAGSSCRVTFQLVGNKVTRIGYSASSDLPMSQNSACAPVVQGCMRLVERHEVTPE</sequence>
<keyword evidence="3" id="KW-1185">Reference proteome</keyword>